<dbReference type="PANTHER" id="PTHR38926:SF5">
    <property type="entry name" value="F-BOX AND LEUCINE-RICH REPEAT PROTEIN 6"/>
    <property type="match status" value="1"/>
</dbReference>
<evidence type="ECO:0000259" key="2">
    <source>
        <dbReference type="PROSITE" id="PS50181"/>
    </source>
</evidence>
<dbReference type="InterPro" id="IPR011990">
    <property type="entry name" value="TPR-like_helical_dom_sf"/>
</dbReference>
<dbReference type="AlphaFoldDB" id="A0A9P4LZF0"/>
<dbReference type="SUPFAM" id="SSF81383">
    <property type="entry name" value="F-box domain"/>
    <property type="match status" value="1"/>
</dbReference>
<dbReference type="Pfam" id="PF12937">
    <property type="entry name" value="F-box-like"/>
    <property type="match status" value="1"/>
</dbReference>
<accession>A0A9P4LZF0</accession>
<dbReference type="Proteomes" id="UP000799776">
    <property type="component" value="Unassembled WGS sequence"/>
</dbReference>
<dbReference type="Gene3D" id="1.20.1280.50">
    <property type="match status" value="1"/>
</dbReference>
<comment type="caution">
    <text evidence="3">The sequence shown here is derived from an EMBL/GenBank/DDBJ whole genome shotgun (WGS) entry which is preliminary data.</text>
</comment>
<feature type="domain" description="F-box" evidence="2">
    <location>
        <begin position="136"/>
        <end position="183"/>
    </location>
</feature>
<dbReference type="Gene3D" id="3.80.10.10">
    <property type="entry name" value="Ribonuclease Inhibitor"/>
    <property type="match status" value="1"/>
</dbReference>
<organism evidence="3 4">
    <name type="scientific">Saccharata proteae CBS 121410</name>
    <dbReference type="NCBI Taxonomy" id="1314787"/>
    <lineage>
        <taxon>Eukaryota</taxon>
        <taxon>Fungi</taxon>
        <taxon>Dikarya</taxon>
        <taxon>Ascomycota</taxon>
        <taxon>Pezizomycotina</taxon>
        <taxon>Dothideomycetes</taxon>
        <taxon>Dothideomycetes incertae sedis</taxon>
        <taxon>Botryosphaeriales</taxon>
        <taxon>Saccharataceae</taxon>
        <taxon>Saccharata</taxon>
    </lineage>
</organism>
<dbReference type="SUPFAM" id="SSF48452">
    <property type="entry name" value="TPR-like"/>
    <property type="match status" value="1"/>
</dbReference>
<keyword evidence="4" id="KW-1185">Reference proteome</keyword>
<evidence type="ECO:0000256" key="1">
    <source>
        <dbReference type="PROSITE-ProRule" id="PRU00339"/>
    </source>
</evidence>
<dbReference type="SMART" id="SM00256">
    <property type="entry name" value="FBOX"/>
    <property type="match status" value="1"/>
</dbReference>
<proteinExistence type="predicted"/>
<evidence type="ECO:0000313" key="4">
    <source>
        <dbReference type="Proteomes" id="UP000799776"/>
    </source>
</evidence>
<dbReference type="InterPro" id="IPR036047">
    <property type="entry name" value="F-box-like_dom_sf"/>
</dbReference>
<dbReference type="SUPFAM" id="SSF52047">
    <property type="entry name" value="RNI-like"/>
    <property type="match status" value="1"/>
</dbReference>
<dbReference type="EMBL" id="ML978712">
    <property type="protein sequence ID" value="KAF2091000.1"/>
    <property type="molecule type" value="Genomic_DNA"/>
</dbReference>
<dbReference type="PANTHER" id="PTHR38926">
    <property type="entry name" value="F-BOX DOMAIN CONTAINING PROTEIN, EXPRESSED"/>
    <property type="match status" value="1"/>
</dbReference>
<dbReference type="InterPro" id="IPR001810">
    <property type="entry name" value="F-box_dom"/>
</dbReference>
<dbReference type="PROSITE" id="PS50005">
    <property type="entry name" value="TPR"/>
    <property type="match status" value="1"/>
</dbReference>
<protein>
    <recommendedName>
        <fullName evidence="2">F-box domain-containing protein</fullName>
    </recommendedName>
</protein>
<dbReference type="InterPro" id="IPR032675">
    <property type="entry name" value="LRR_dom_sf"/>
</dbReference>
<dbReference type="InterPro" id="IPR019734">
    <property type="entry name" value="TPR_rpt"/>
</dbReference>
<sequence length="586" mass="66320">MPRELAPDEYCELGRAYYAESNHKKALEAFTHAFNASTKQDIKFLDMRASVYEKLDDFNAALKDGRRMIQLGREDPRGYLRTARVLQRQEKSQLALDIYNLGLRRSSKDHHGSANFKLLQKLQNELSRLLSPPKSIDPLTVFPPEIVDLIMSHLNFRQQVNCLRVSKQWKRFLDSQESLWTNLDLSMAKRNVRPAFVRACIYRSNMHMKTAKFNRFRHEDMVWKLAKSCKQLESLHFLGSELSGSSIIEPAKMCQNLREIVVGEGAMMTILDLRSILKVAGRLASIDIVIFPGLGSRAIFWDVDVPNLRKLKLRCRVPGNTNCVVMDTLSLTTSAPNLIELGLSQVQLKEQPDFTTLTQLEELYVDRTEYWPLVPSCLRRLRVEDVRSLPSAAAAAIDLPHLEELVIANLTSSDQQVSLWDLLSKDEDGIVTIDPTWTDLKKLGVGLAIEGIADERFAIEYLGHPRLHRVEDLTISIIGYDYTGCAEYVLDGLPDLFPHLRRLSLPGSRATGADLRPLIEKMACSETQSATDNLGDADTTTAQDARSLRRPGIEYLNLDGCAHISADAIEWIRQRGIEVSHKVRVI</sequence>
<keyword evidence="1" id="KW-0802">TPR repeat</keyword>
<dbReference type="Gene3D" id="1.25.40.10">
    <property type="entry name" value="Tetratricopeptide repeat domain"/>
    <property type="match status" value="1"/>
</dbReference>
<evidence type="ECO:0000313" key="3">
    <source>
        <dbReference type="EMBL" id="KAF2091000.1"/>
    </source>
</evidence>
<dbReference type="SMART" id="SM00028">
    <property type="entry name" value="TPR"/>
    <property type="match status" value="3"/>
</dbReference>
<name>A0A9P4LZF0_9PEZI</name>
<reference evidence="3" key="1">
    <citation type="journal article" date="2020" name="Stud. Mycol.">
        <title>101 Dothideomycetes genomes: a test case for predicting lifestyles and emergence of pathogens.</title>
        <authorList>
            <person name="Haridas S."/>
            <person name="Albert R."/>
            <person name="Binder M."/>
            <person name="Bloem J."/>
            <person name="Labutti K."/>
            <person name="Salamov A."/>
            <person name="Andreopoulos B."/>
            <person name="Baker S."/>
            <person name="Barry K."/>
            <person name="Bills G."/>
            <person name="Bluhm B."/>
            <person name="Cannon C."/>
            <person name="Castanera R."/>
            <person name="Culley D."/>
            <person name="Daum C."/>
            <person name="Ezra D."/>
            <person name="Gonzalez J."/>
            <person name="Henrissat B."/>
            <person name="Kuo A."/>
            <person name="Liang C."/>
            <person name="Lipzen A."/>
            <person name="Lutzoni F."/>
            <person name="Magnuson J."/>
            <person name="Mondo S."/>
            <person name="Nolan M."/>
            <person name="Ohm R."/>
            <person name="Pangilinan J."/>
            <person name="Park H.-J."/>
            <person name="Ramirez L."/>
            <person name="Alfaro M."/>
            <person name="Sun H."/>
            <person name="Tritt A."/>
            <person name="Yoshinaga Y."/>
            <person name="Zwiers L.-H."/>
            <person name="Turgeon B."/>
            <person name="Goodwin S."/>
            <person name="Spatafora J."/>
            <person name="Crous P."/>
            <person name="Grigoriev I."/>
        </authorList>
    </citation>
    <scope>NUCLEOTIDE SEQUENCE</scope>
    <source>
        <strain evidence="3">CBS 121410</strain>
    </source>
</reference>
<dbReference type="OrthoDB" id="629492at2759"/>
<dbReference type="PROSITE" id="PS50181">
    <property type="entry name" value="FBOX"/>
    <property type="match status" value="1"/>
</dbReference>
<gene>
    <name evidence="3" type="ORF">K490DRAFT_62330</name>
</gene>
<feature type="repeat" description="TPR" evidence="1">
    <location>
        <begin position="7"/>
        <end position="40"/>
    </location>
</feature>